<feature type="transmembrane region" description="Helical" evidence="8">
    <location>
        <begin position="332"/>
        <end position="350"/>
    </location>
</feature>
<comment type="subcellular location">
    <subcellularLocation>
        <location evidence="1">Cell membrane</location>
        <topology evidence="1">Multi-pass membrane protein</topology>
    </subcellularLocation>
</comment>
<dbReference type="PROSITE" id="PS01246">
    <property type="entry name" value="UPF0003"/>
    <property type="match status" value="1"/>
</dbReference>
<dbReference type="Pfam" id="PF21082">
    <property type="entry name" value="MS_channel_3rd"/>
    <property type="match status" value="1"/>
</dbReference>
<evidence type="ECO:0000313" key="11">
    <source>
        <dbReference type="EMBL" id="QJF51104.1"/>
    </source>
</evidence>
<comment type="similarity">
    <text evidence="2">Belongs to the MscS (TC 1.A.23) family.</text>
</comment>
<dbReference type="SUPFAM" id="SSF82861">
    <property type="entry name" value="Mechanosensitive channel protein MscS (YggB), transmembrane region"/>
    <property type="match status" value="1"/>
</dbReference>
<dbReference type="KEGG" id="rpon:G3256_07990"/>
<keyword evidence="3" id="KW-1003">Cell membrane</keyword>
<keyword evidence="4 8" id="KW-0812">Transmembrane</keyword>
<dbReference type="PANTHER" id="PTHR30566">
    <property type="entry name" value="YNAI-RELATED MECHANOSENSITIVE ION CHANNEL"/>
    <property type="match status" value="1"/>
</dbReference>
<dbReference type="InterPro" id="IPR010920">
    <property type="entry name" value="LSM_dom_sf"/>
</dbReference>
<dbReference type="Pfam" id="PF00924">
    <property type="entry name" value="MS_channel_2nd"/>
    <property type="match status" value="1"/>
</dbReference>
<dbReference type="InterPro" id="IPR006685">
    <property type="entry name" value="MscS_channel_2nd"/>
</dbReference>
<sequence length="631" mass="69959">MSRLLTVLLAFAVILLSIFGVFEQRTLGFQRDFGASVPVVKTATPRKTVESFDVLADALAANLARYALNKDAQTYARILRLVDELVSLIDLSSIPQAYVRDYGVHTLVALLAIRERMTRFDLTSVPDQTGTLLSEDDEFLLDATPIALVRITNGPREGEYLFKESTIDVAPRFLRELRGSEYDETAQDWRAVFYGFTGPWFPAGFNEAIPAPLDTVLLGTPIWKILLSVLSGGLAFLAVQQAQVQLQTWRDRERISKITARLSKTLIAVSGLLVVGYFLHFQLHVSGVFAGVLYLLLEAVWVLALATLFWFGSIAAIEALSSARSLSLEGSLVQLLSRVIAFVGVVWILAYGAQTLGFPLLSVLAGLGIGGIAAALAIRPTLENLIGGLVLYLDRPIRVGDFCQFGPHMGTVERIGVRSTQVRALDRTLIKVPNSSFSNMELINWAQCDQMMIDLTVSLRYETDTDQLRYVLASIRRMAHAHPRIDNNSIRIRLSDFGPSSLDIAVRIYAKTREWNDYFAIREDVLLRIKQIVENAGTSFAFPSSTLYLSKDAGLDAQKREAASSSVKGWRRSRNLPFPNFSAEMRKSFEDTLRYPPGGSPDDDGPDVEVDTVEEPLSAPRVTVEQEETKT</sequence>
<keyword evidence="12" id="KW-1185">Reference proteome</keyword>
<dbReference type="GO" id="GO:0008381">
    <property type="term" value="F:mechanosensitive monoatomic ion channel activity"/>
    <property type="evidence" value="ECO:0007669"/>
    <property type="project" value="UniProtKB-ARBA"/>
</dbReference>
<evidence type="ECO:0000256" key="3">
    <source>
        <dbReference type="ARBA" id="ARBA00022475"/>
    </source>
</evidence>
<evidence type="ECO:0000313" key="12">
    <source>
        <dbReference type="Proteomes" id="UP000503308"/>
    </source>
</evidence>
<proteinExistence type="inferred from homology"/>
<feature type="transmembrane region" description="Helical" evidence="8">
    <location>
        <begin position="222"/>
        <end position="239"/>
    </location>
</feature>
<dbReference type="RefSeq" id="WP_169640319.1">
    <property type="nucleotide sequence ID" value="NZ_CP048788.1"/>
</dbReference>
<dbReference type="InterPro" id="IPR006686">
    <property type="entry name" value="MscS_channel_CS"/>
</dbReference>
<evidence type="ECO:0000256" key="1">
    <source>
        <dbReference type="ARBA" id="ARBA00004651"/>
    </source>
</evidence>
<name>A0A858SQV0_9RHOB</name>
<feature type="transmembrane region" description="Helical" evidence="8">
    <location>
        <begin position="260"/>
        <end position="279"/>
    </location>
</feature>
<dbReference type="InterPro" id="IPR011066">
    <property type="entry name" value="MscS_channel_C_sf"/>
</dbReference>
<dbReference type="SUPFAM" id="SSF50182">
    <property type="entry name" value="Sm-like ribonucleoproteins"/>
    <property type="match status" value="1"/>
</dbReference>
<dbReference type="Gene3D" id="1.10.287.1260">
    <property type="match status" value="1"/>
</dbReference>
<evidence type="ECO:0000256" key="8">
    <source>
        <dbReference type="SAM" id="Phobius"/>
    </source>
</evidence>
<dbReference type="Proteomes" id="UP000503308">
    <property type="component" value="Chromosome"/>
</dbReference>
<evidence type="ECO:0000256" key="2">
    <source>
        <dbReference type="ARBA" id="ARBA00008017"/>
    </source>
</evidence>
<feature type="domain" description="Mechanosensitive ion channel MscS C-terminal" evidence="10">
    <location>
        <begin position="453"/>
        <end position="539"/>
    </location>
</feature>
<evidence type="ECO:0000256" key="5">
    <source>
        <dbReference type="ARBA" id="ARBA00022989"/>
    </source>
</evidence>
<dbReference type="PANTHER" id="PTHR30566:SF5">
    <property type="entry name" value="MECHANOSENSITIVE ION CHANNEL PROTEIN 1, MITOCHONDRIAL-RELATED"/>
    <property type="match status" value="1"/>
</dbReference>
<dbReference type="InterPro" id="IPR049278">
    <property type="entry name" value="MS_channel_C"/>
</dbReference>
<dbReference type="Gene3D" id="2.30.30.60">
    <property type="match status" value="1"/>
</dbReference>
<keyword evidence="6 8" id="KW-0472">Membrane</keyword>
<evidence type="ECO:0000256" key="4">
    <source>
        <dbReference type="ARBA" id="ARBA00022692"/>
    </source>
</evidence>
<evidence type="ECO:0000256" key="7">
    <source>
        <dbReference type="SAM" id="MobiDB-lite"/>
    </source>
</evidence>
<keyword evidence="5 8" id="KW-1133">Transmembrane helix</keyword>
<dbReference type="InterPro" id="IPR011014">
    <property type="entry name" value="MscS_channel_TM-2"/>
</dbReference>
<feature type="compositionally biased region" description="Acidic residues" evidence="7">
    <location>
        <begin position="601"/>
        <end position="614"/>
    </location>
</feature>
<feature type="transmembrane region" description="Helical" evidence="8">
    <location>
        <begin position="356"/>
        <end position="378"/>
    </location>
</feature>
<protein>
    <submittedName>
        <fullName evidence="11">Mechanosensitive ion channel</fullName>
    </submittedName>
</protein>
<dbReference type="SUPFAM" id="SSF82689">
    <property type="entry name" value="Mechanosensitive channel protein MscS (YggB), C-terminal domain"/>
    <property type="match status" value="1"/>
</dbReference>
<dbReference type="AlphaFoldDB" id="A0A858SQV0"/>
<dbReference type="GO" id="GO:0005886">
    <property type="term" value="C:plasma membrane"/>
    <property type="evidence" value="ECO:0007669"/>
    <property type="project" value="UniProtKB-SubCell"/>
</dbReference>
<dbReference type="Gene3D" id="3.30.70.100">
    <property type="match status" value="1"/>
</dbReference>
<evidence type="ECO:0000259" key="10">
    <source>
        <dbReference type="Pfam" id="PF21082"/>
    </source>
</evidence>
<dbReference type="EMBL" id="CP048788">
    <property type="protein sequence ID" value="QJF51104.1"/>
    <property type="molecule type" value="Genomic_DNA"/>
</dbReference>
<feature type="transmembrane region" description="Helical" evidence="8">
    <location>
        <begin position="299"/>
        <end position="320"/>
    </location>
</feature>
<accession>A0A858SQV0</accession>
<feature type="domain" description="Mechanosensitive ion channel MscS" evidence="9">
    <location>
        <begin position="382"/>
        <end position="446"/>
    </location>
</feature>
<dbReference type="InterPro" id="IPR023408">
    <property type="entry name" value="MscS_beta-dom_sf"/>
</dbReference>
<feature type="region of interest" description="Disordered" evidence="7">
    <location>
        <begin position="589"/>
        <end position="631"/>
    </location>
</feature>
<gene>
    <name evidence="11" type="ORF">G3256_07990</name>
</gene>
<reference evidence="11 12" key="1">
    <citation type="submission" date="2020-02" db="EMBL/GenBank/DDBJ databases">
        <title>Genome sequence of Roseobacter ponti.</title>
        <authorList>
            <person name="Hollensteiner J."/>
            <person name="Schneider D."/>
            <person name="Poehlein A."/>
            <person name="Daniel R."/>
        </authorList>
    </citation>
    <scope>NUCLEOTIDE SEQUENCE [LARGE SCALE GENOMIC DNA]</scope>
    <source>
        <strain evidence="11 12">DSM 106830</strain>
    </source>
</reference>
<evidence type="ECO:0000259" key="9">
    <source>
        <dbReference type="Pfam" id="PF00924"/>
    </source>
</evidence>
<organism evidence="11 12">
    <name type="scientific">Roseobacter ponti</name>
    <dbReference type="NCBI Taxonomy" id="1891787"/>
    <lineage>
        <taxon>Bacteria</taxon>
        <taxon>Pseudomonadati</taxon>
        <taxon>Pseudomonadota</taxon>
        <taxon>Alphaproteobacteria</taxon>
        <taxon>Rhodobacterales</taxon>
        <taxon>Roseobacteraceae</taxon>
        <taxon>Roseobacter</taxon>
    </lineage>
</organism>
<evidence type="ECO:0000256" key="6">
    <source>
        <dbReference type="ARBA" id="ARBA00023136"/>
    </source>
</evidence>